<protein>
    <submittedName>
        <fullName evidence="1">SOS-response transcriptional repressor</fullName>
    </submittedName>
</protein>
<dbReference type="InterPro" id="IPR010982">
    <property type="entry name" value="Lambda_DNA-bd_dom_sf"/>
</dbReference>
<dbReference type="GO" id="GO:0003677">
    <property type="term" value="F:DNA binding"/>
    <property type="evidence" value="ECO:0007669"/>
    <property type="project" value="InterPro"/>
</dbReference>
<organism evidence="1">
    <name type="scientific">Siphoviridae sp. ct6bb17</name>
    <dbReference type="NCBI Taxonomy" id="2825345"/>
    <lineage>
        <taxon>Viruses</taxon>
        <taxon>Duplodnaviria</taxon>
        <taxon>Heunggongvirae</taxon>
        <taxon>Uroviricota</taxon>
        <taxon>Caudoviricetes</taxon>
    </lineage>
</organism>
<dbReference type="InterPro" id="IPR011333">
    <property type="entry name" value="SKP1/BTB/POZ_sf"/>
</dbReference>
<accession>A0A8S5NZ02</accession>
<dbReference type="Gene3D" id="3.30.710.10">
    <property type="entry name" value="Potassium Channel Kv1.1, Chain A"/>
    <property type="match status" value="1"/>
</dbReference>
<evidence type="ECO:0000313" key="1">
    <source>
        <dbReference type="EMBL" id="DAD99644.1"/>
    </source>
</evidence>
<name>A0A8S5NZ02_9CAUD</name>
<sequence>MPYLNLKGEMAKRNVHIEDISKLLDLHRNSVANKINGKSSFSISEAFKIRNAFFAGEDIEYLFKKE</sequence>
<dbReference type="EMBL" id="BK015290">
    <property type="protein sequence ID" value="DAD99644.1"/>
    <property type="molecule type" value="Genomic_DNA"/>
</dbReference>
<dbReference type="SUPFAM" id="SSF47413">
    <property type="entry name" value="lambda repressor-like DNA-binding domains"/>
    <property type="match status" value="1"/>
</dbReference>
<reference evidence="1" key="1">
    <citation type="journal article" date="2021" name="Proc. Natl. Acad. Sci. U.S.A.">
        <title>A Catalog of Tens of Thousands of Viruses from Human Metagenomes Reveals Hidden Associations with Chronic Diseases.</title>
        <authorList>
            <person name="Tisza M.J."/>
            <person name="Buck C.B."/>
        </authorList>
    </citation>
    <scope>NUCLEOTIDE SEQUENCE</scope>
    <source>
        <strain evidence="1">Ct6bb17</strain>
    </source>
</reference>
<dbReference type="InterPro" id="IPR001387">
    <property type="entry name" value="Cro/C1-type_HTH"/>
</dbReference>
<dbReference type="CDD" id="cd00093">
    <property type="entry name" value="HTH_XRE"/>
    <property type="match status" value="1"/>
</dbReference>
<proteinExistence type="predicted"/>